<evidence type="ECO:0000256" key="5">
    <source>
        <dbReference type="ARBA" id="ARBA00023211"/>
    </source>
</evidence>
<proteinExistence type="inferred from homology"/>
<protein>
    <recommendedName>
        <fullName evidence="7">Serine/threonine-protein phosphatase</fullName>
        <ecNumber evidence="7">3.1.3.16</ecNumber>
    </recommendedName>
</protein>
<dbReference type="PANTHER" id="PTHR45668:SF5">
    <property type="entry name" value="SERINE_THREONINE-PROTEIN PHOSPHATASE 5"/>
    <property type="match status" value="1"/>
</dbReference>
<keyword evidence="10" id="KW-1185">Reference proteome</keyword>
<evidence type="ECO:0000256" key="7">
    <source>
        <dbReference type="RuleBase" id="RU004273"/>
    </source>
</evidence>
<dbReference type="Gene3D" id="3.60.21.10">
    <property type="match status" value="1"/>
</dbReference>
<keyword evidence="3" id="KW-0677">Repeat</keyword>
<reference evidence="9 10" key="1">
    <citation type="submission" date="2015-04" db="EMBL/GenBank/DDBJ databases">
        <title>Complete genome sequence of Schizopora paradoxa KUC8140, a cosmopolitan wood degrader in East Asia.</title>
        <authorList>
            <consortium name="DOE Joint Genome Institute"/>
            <person name="Min B."/>
            <person name="Park H."/>
            <person name="Jang Y."/>
            <person name="Kim J.-J."/>
            <person name="Kim K.H."/>
            <person name="Pangilinan J."/>
            <person name="Lipzen A."/>
            <person name="Riley R."/>
            <person name="Grigoriev I.V."/>
            <person name="Spatafora J.W."/>
            <person name="Choi I.-G."/>
        </authorList>
    </citation>
    <scope>NUCLEOTIDE SEQUENCE [LARGE SCALE GENOMIC DNA]</scope>
    <source>
        <strain evidence="9 10">KUC8140</strain>
    </source>
</reference>
<dbReference type="InterPro" id="IPR029052">
    <property type="entry name" value="Metallo-depent_PP-like"/>
</dbReference>
<dbReference type="Proteomes" id="UP000053477">
    <property type="component" value="Unassembled WGS sequence"/>
</dbReference>
<evidence type="ECO:0000256" key="4">
    <source>
        <dbReference type="ARBA" id="ARBA00022801"/>
    </source>
</evidence>
<dbReference type="SMART" id="SM00156">
    <property type="entry name" value="PP2Ac"/>
    <property type="match status" value="1"/>
</dbReference>
<comment type="catalytic activity">
    <reaction evidence="7">
        <text>O-phospho-L-threonyl-[protein] + H2O = L-threonyl-[protein] + phosphate</text>
        <dbReference type="Rhea" id="RHEA:47004"/>
        <dbReference type="Rhea" id="RHEA-COMP:11060"/>
        <dbReference type="Rhea" id="RHEA-COMP:11605"/>
        <dbReference type="ChEBI" id="CHEBI:15377"/>
        <dbReference type="ChEBI" id="CHEBI:30013"/>
        <dbReference type="ChEBI" id="CHEBI:43474"/>
        <dbReference type="ChEBI" id="CHEBI:61977"/>
        <dbReference type="EC" id="3.1.3.16"/>
    </reaction>
</comment>
<dbReference type="Pfam" id="PF08321">
    <property type="entry name" value="PPP5"/>
    <property type="match status" value="1"/>
</dbReference>
<evidence type="ECO:0000256" key="3">
    <source>
        <dbReference type="ARBA" id="ARBA00022737"/>
    </source>
</evidence>
<dbReference type="Pfam" id="PF00149">
    <property type="entry name" value="Metallophos"/>
    <property type="match status" value="1"/>
</dbReference>
<keyword evidence="5" id="KW-0464">Manganese</keyword>
<dbReference type="InterPro" id="IPR051134">
    <property type="entry name" value="PPP_phosphatase"/>
</dbReference>
<dbReference type="PRINTS" id="PR00114">
    <property type="entry name" value="STPHPHTASE"/>
</dbReference>
<evidence type="ECO:0000259" key="8">
    <source>
        <dbReference type="PROSITE" id="PS00125"/>
    </source>
</evidence>
<dbReference type="OrthoDB" id="445564at2759"/>
<accession>A0A0H2RS21</accession>
<evidence type="ECO:0000313" key="10">
    <source>
        <dbReference type="Proteomes" id="UP000053477"/>
    </source>
</evidence>
<dbReference type="EC" id="3.1.3.16" evidence="7"/>
<dbReference type="InterPro" id="IPR013235">
    <property type="entry name" value="PPP_dom"/>
</dbReference>
<dbReference type="FunCoup" id="A0A0H2RS21">
    <property type="interactions" value="915"/>
</dbReference>
<dbReference type="PROSITE" id="PS00125">
    <property type="entry name" value="SER_THR_PHOSPHATASE"/>
    <property type="match status" value="1"/>
</dbReference>
<keyword evidence="4 7" id="KW-0378">Hydrolase</keyword>
<dbReference type="GO" id="GO:0004722">
    <property type="term" value="F:protein serine/threonine phosphatase activity"/>
    <property type="evidence" value="ECO:0007669"/>
    <property type="project" value="UniProtKB-EC"/>
</dbReference>
<dbReference type="SUPFAM" id="SSF56300">
    <property type="entry name" value="Metallo-dependent phosphatases"/>
    <property type="match status" value="1"/>
</dbReference>
<dbReference type="PANTHER" id="PTHR45668">
    <property type="entry name" value="SERINE/THREONINE-PROTEIN PHOSPHATASE 5-RELATED"/>
    <property type="match status" value="1"/>
</dbReference>
<evidence type="ECO:0000256" key="2">
    <source>
        <dbReference type="ARBA" id="ARBA00022723"/>
    </source>
</evidence>
<feature type="active site" description="Proton donor/acceptor" evidence="6">
    <location>
        <position position="166"/>
    </location>
</feature>
<dbReference type="InterPro" id="IPR006186">
    <property type="entry name" value="Ser/Thr-sp_prot-phosphatase"/>
</dbReference>
<comment type="similarity">
    <text evidence="7">Belongs to the PPP phosphatase family.</text>
</comment>
<evidence type="ECO:0000256" key="1">
    <source>
        <dbReference type="ARBA" id="ARBA00001936"/>
    </source>
</evidence>
<dbReference type="InParanoid" id="A0A0H2RS21"/>
<dbReference type="GO" id="GO:0046872">
    <property type="term" value="F:metal ion binding"/>
    <property type="evidence" value="ECO:0007669"/>
    <property type="project" value="UniProtKB-KW"/>
</dbReference>
<dbReference type="PIRSF" id="PIRSF033096">
    <property type="entry name" value="PPPtase_5"/>
    <property type="match status" value="1"/>
</dbReference>
<dbReference type="EMBL" id="KQ085981">
    <property type="protein sequence ID" value="KLO12263.1"/>
    <property type="molecule type" value="Genomic_DNA"/>
</dbReference>
<dbReference type="InterPro" id="IPR004843">
    <property type="entry name" value="Calcineurin-like_PHP"/>
</dbReference>
<keyword evidence="2" id="KW-0479">Metal-binding</keyword>
<sequence>MIQRLRFEKAIKLREEPNVIEQCYEIIDQGECTVGGDYAGPILPFVSQPDLSGTERSNFPKGRYSITLEFVTKLLKWYADGKILPRSMVEATIGEEQTASIIGDVHGQFYDYLHLLSLTGFPSENHIFLMNGDLVDRGAWSIEIIVTAFALKWLYPNRMFINRGNHETRCMNASYGFKTETVQKYDEMTYELFAHVFTALPLATMINASRPFPSSHLTGSENTIEGFAVPTPLILSPLGCKRYFVTHGGLFSRDDVTLNNIRNILRLGREPGPEGLMAEMLWTDPQDEPGRGPNDRGGGLMFGPDVSSRWCTLNRVTGIFRSHQLREDGFAVEHDGLCITVFSAPKYADKYDNKGAFIRVDSSGGLDFIQFEAQPHPAVKPIVDDD</sequence>
<dbReference type="STRING" id="27342.A0A0H2RS21"/>
<comment type="cofactor">
    <cofactor evidence="1">
        <name>Mn(2+)</name>
        <dbReference type="ChEBI" id="CHEBI:29035"/>
    </cofactor>
</comment>
<dbReference type="AlphaFoldDB" id="A0A0H2RS21"/>
<gene>
    <name evidence="9" type="ORF">SCHPADRAFT_428295</name>
</gene>
<feature type="domain" description="Serine/threonine specific protein phosphatases" evidence="8">
    <location>
        <begin position="162"/>
        <end position="167"/>
    </location>
</feature>
<organism evidence="9 10">
    <name type="scientific">Schizopora paradoxa</name>
    <dbReference type="NCBI Taxonomy" id="27342"/>
    <lineage>
        <taxon>Eukaryota</taxon>
        <taxon>Fungi</taxon>
        <taxon>Dikarya</taxon>
        <taxon>Basidiomycota</taxon>
        <taxon>Agaricomycotina</taxon>
        <taxon>Agaricomycetes</taxon>
        <taxon>Hymenochaetales</taxon>
        <taxon>Schizoporaceae</taxon>
        <taxon>Schizopora</taxon>
    </lineage>
</organism>
<evidence type="ECO:0000256" key="6">
    <source>
        <dbReference type="PIRSR" id="PIRSR033096-1"/>
    </source>
</evidence>
<evidence type="ECO:0000313" key="9">
    <source>
        <dbReference type="EMBL" id="KLO12263.1"/>
    </source>
</evidence>
<name>A0A0H2RS21_9AGAM</name>